<evidence type="ECO:0000256" key="1">
    <source>
        <dbReference type="SAM" id="Phobius"/>
    </source>
</evidence>
<dbReference type="SUPFAM" id="SSF48208">
    <property type="entry name" value="Six-hairpin glycosidases"/>
    <property type="match status" value="1"/>
</dbReference>
<evidence type="ECO:0000313" key="2">
    <source>
        <dbReference type="EMBL" id="TWT51912.1"/>
    </source>
</evidence>
<name>A0A5C5WQ24_9BACT</name>
<gene>
    <name evidence="2" type="ORF">CA85_51550</name>
</gene>
<keyword evidence="1" id="KW-1133">Transmembrane helix</keyword>
<sequence>MSRSTERKGGPELNQSRLSVQMLLTVTLEDGRSWSARVDDDQRVSSEYCKSYDGSGGRWSLRIQAEVDASIPDPPKASNCYRGQFLSAVGESVLQWFASVERCKSDGGDRWSITLRNSAAASHPRGVWELGDANSLKIRSARLAIAPVDGRGWDLVSAGGMRRLQACTEQEPMEWSQSDGIWDLAQFSSGAARSNSPIHREQSGIGRVTSQGYRLLHSGEESTGTRATPSVVVILDRGQAIGLHLPRFWQKFPKALFYRPVDGPHALSSSGNPVSAVNSVSASKQSTEVLRSRTDAEWEFGLEMFPNQLDVLEELQPGEQSTFEFWLATGAVDVLKEQLSVIADGVRPRNDRPLFCERGRIAWLTPRGADVSPEYSKYLELVDQAVAGSNSFFNKREEFDEYGWRNFGDVFADHESAYNADGEVYVSHYNNQYDMIYGLGIQYLTGGDSKYLELMQDLARHVIDIDIYHTDEDLPCYNHGLFWHTVHYVDAGLSTHRGYPRGTCGGGPSSGHAYARGLLLHYCLTGDPTAYEAVEKMGEWMIAAEDGRYTRYWWLAGGETGLTSASGLEDYHGPGRGPGNAIEVLLSAYELTQQRRFLDQCEVLIRRCVHPDQAPESLDLLDVENKWFYLIFLQALGRYLEVKISMDEIDLMYAYGQSTLLRYADWMVEHERPFLSEPEKLEYPNETWAAQDIRKTEVFQWAARHTTGDQRARYLERAQWFFRHAVEELDGFETKGLCRPIALLLANGYTYEYFRRGGLDELPPAPTAPAVTFPPQVVFRSQKTRAIANLKRTLMLGLLVCCGGVLAGAWWWIRT</sequence>
<proteinExistence type="predicted"/>
<dbReference type="GO" id="GO:0005975">
    <property type="term" value="P:carbohydrate metabolic process"/>
    <property type="evidence" value="ECO:0007669"/>
    <property type="project" value="InterPro"/>
</dbReference>
<comment type="caution">
    <text evidence="2">The sequence shown here is derived from an EMBL/GenBank/DDBJ whole genome shotgun (WGS) entry which is preliminary data.</text>
</comment>
<dbReference type="Proteomes" id="UP000318053">
    <property type="component" value="Unassembled WGS sequence"/>
</dbReference>
<dbReference type="AlphaFoldDB" id="A0A5C5WQ24"/>
<keyword evidence="1" id="KW-0472">Membrane</keyword>
<protein>
    <submittedName>
        <fullName evidence="2">Uncharacterized protein</fullName>
    </submittedName>
</protein>
<accession>A0A5C5WQ24</accession>
<reference evidence="2 3" key="1">
    <citation type="submission" date="2019-02" db="EMBL/GenBank/DDBJ databases">
        <title>Deep-cultivation of Planctomycetes and their phenomic and genomic characterization uncovers novel biology.</title>
        <authorList>
            <person name="Wiegand S."/>
            <person name="Jogler M."/>
            <person name="Boedeker C."/>
            <person name="Pinto D."/>
            <person name="Vollmers J."/>
            <person name="Rivas-Marin E."/>
            <person name="Kohn T."/>
            <person name="Peeters S.H."/>
            <person name="Heuer A."/>
            <person name="Rast P."/>
            <person name="Oberbeckmann S."/>
            <person name="Bunk B."/>
            <person name="Jeske O."/>
            <person name="Meyerdierks A."/>
            <person name="Storesund J.E."/>
            <person name="Kallscheuer N."/>
            <person name="Luecker S."/>
            <person name="Lage O.M."/>
            <person name="Pohl T."/>
            <person name="Merkel B.J."/>
            <person name="Hornburger P."/>
            <person name="Mueller R.-W."/>
            <person name="Bruemmer F."/>
            <person name="Labrenz M."/>
            <person name="Spormann A.M."/>
            <person name="Op Den Camp H."/>
            <person name="Overmann J."/>
            <person name="Amann R."/>
            <person name="Jetten M.S.M."/>
            <person name="Mascher T."/>
            <person name="Medema M.H."/>
            <person name="Devos D.P."/>
            <person name="Kaster A.-K."/>
            <person name="Ovreas L."/>
            <person name="Rohde M."/>
            <person name="Galperin M.Y."/>
            <person name="Jogler C."/>
        </authorList>
    </citation>
    <scope>NUCLEOTIDE SEQUENCE [LARGE SCALE GENOMIC DNA]</scope>
    <source>
        <strain evidence="2 3">CA85</strain>
    </source>
</reference>
<organism evidence="2 3">
    <name type="scientific">Allorhodopirellula solitaria</name>
    <dbReference type="NCBI Taxonomy" id="2527987"/>
    <lineage>
        <taxon>Bacteria</taxon>
        <taxon>Pseudomonadati</taxon>
        <taxon>Planctomycetota</taxon>
        <taxon>Planctomycetia</taxon>
        <taxon>Pirellulales</taxon>
        <taxon>Pirellulaceae</taxon>
        <taxon>Allorhodopirellula</taxon>
    </lineage>
</organism>
<feature type="transmembrane region" description="Helical" evidence="1">
    <location>
        <begin position="793"/>
        <end position="813"/>
    </location>
</feature>
<dbReference type="InterPro" id="IPR008928">
    <property type="entry name" value="6-hairpin_glycosidase_sf"/>
</dbReference>
<keyword evidence="3" id="KW-1185">Reference proteome</keyword>
<evidence type="ECO:0000313" key="3">
    <source>
        <dbReference type="Proteomes" id="UP000318053"/>
    </source>
</evidence>
<keyword evidence="1" id="KW-0812">Transmembrane</keyword>
<dbReference type="EMBL" id="SJPK01000036">
    <property type="protein sequence ID" value="TWT51912.1"/>
    <property type="molecule type" value="Genomic_DNA"/>
</dbReference>